<feature type="compositionally biased region" description="Polar residues" evidence="1">
    <location>
        <begin position="469"/>
        <end position="482"/>
    </location>
</feature>
<feature type="compositionally biased region" description="Basic and acidic residues" evidence="1">
    <location>
        <begin position="454"/>
        <end position="465"/>
    </location>
</feature>
<reference evidence="4" key="2">
    <citation type="submission" date="2021-04" db="EMBL/GenBank/DDBJ databases">
        <authorList>
            <person name="Podell S."/>
        </authorList>
    </citation>
    <scope>NUCLEOTIDE SEQUENCE</scope>
    <source>
        <strain evidence="4">Hildebrandi</strain>
    </source>
</reference>
<accession>A0A9K3LSM3</accession>
<dbReference type="AlphaFoldDB" id="A0A9K3LSM3"/>
<keyword evidence="3" id="KW-0732">Signal</keyword>
<gene>
    <name evidence="4" type="ORF">IV203_029934</name>
</gene>
<dbReference type="EMBL" id="JAGRRH010000007">
    <property type="protein sequence ID" value="KAG7367263.1"/>
    <property type="molecule type" value="Genomic_DNA"/>
</dbReference>
<feature type="chain" id="PRO_5039892214" evidence="3">
    <location>
        <begin position="19"/>
        <end position="482"/>
    </location>
</feature>
<dbReference type="OrthoDB" id="38672at2759"/>
<keyword evidence="5" id="KW-1185">Reference proteome</keyword>
<protein>
    <submittedName>
        <fullName evidence="4">Uncharacterized protein</fullName>
    </submittedName>
</protein>
<evidence type="ECO:0000256" key="1">
    <source>
        <dbReference type="SAM" id="MobiDB-lite"/>
    </source>
</evidence>
<reference evidence="4" key="1">
    <citation type="journal article" date="2021" name="Sci. Rep.">
        <title>Diploid genomic architecture of Nitzschia inconspicua, an elite biomass production diatom.</title>
        <authorList>
            <person name="Oliver A."/>
            <person name="Podell S."/>
            <person name="Pinowska A."/>
            <person name="Traller J.C."/>
            <person name="Smith S.R."/>
            <person name="McClure R."/>
            <person name="Beliaev A."/>
            <person name="Bohutskyi P."/>
            <person name="Hill E.A."/>
            <person name="Rabines A."/>
            <person name="Zheng H."/>
            <person name="Allen L.Z."/>
            <person name="Kuo A."/>
            <person name="Grigoriev I.V."/>
            <person name="Allen A.E."/>
            <person name="Hazlebeck D."/>
            <person name="Allen E.E."/>
        </authorList>
    </citation>
    <scope>NUCLEOTIDE SEQUENCE</scope>
    <source>
        <strain evidence="4">Hildebrandi</strain>
    </source>
</reference>
<evidence type="ECO:0000313" key="4">
    <source>
        <dbReference type="EMBL" id="KAG7367263.1"/>
    </source>
</evidence>
<dbReference type="Proteomes" id="UP000693970">
    <property type="component" value="Unassembled WGS sequence"/>
</dbReference>
<comment type="caution">
    <text evidence="4">The sequence shown here is derived from an EMBL/GenBank/DDBJ whole genome shotgun (WGS) entry which is preliminary data.</text>
</comment>
<organism evidence="4 5">
    <name type="scientific">Nitzschia inconspicua</name>
    <dbReference type="NCBI Taxonomy" id="303405"/>
    <lineage>
        <taxon>Eukaryota</taxon>
        <taxon>Sar</taxon>
        <taxon>Stramenopiles</taxon>
        <taxon>Ochrophyta</taxon>
        <taxon>Bacillariophyta</taxon>
        <taxon>Bacillariophyceae</taxon>
        <taxon>Bacillariophycidae</taxon>
        <taxon>Bacillariales</taxon>
        <taxon>Bacillariaceae</taxon>
        <taxon>Nitzschia</taxon>
    </lineage>
</organism>
<keyword evidence="2" id="KW-1133">Transmembrane helix</keyword>
<sequence>MKRVCSFFFTIAVATCHAGTFRDDRGVTHEISGKPTIVTFAHTAVTLSHFGLDRSQLVGVYGEFVHDGSDYDFENLQRGSTYPADPMPEEMEFITSVPHISPSCLRGYCQEFDLDIFRDVKPDYIVMHGYRGDLWGFDADKEKQVVNIIGKPIIYIDVAQQGANCISEKDHESCYGKSMIEVVEQYYELAKALGIDIPSSVEQDRLDLCNAAEIFQDAAEIAHTNGVRAIAGYISVNEFRNATSYLAYPPDDMVLRMFEELGMPLIHPGICQAEGCSQNYFWEWIPTNALFPQCSPGQDPVTCDGEVLYPADMWLYDHRTTLSFTSPDFRNSFPDPAVLRGQYEYWPIGGGIISFKHAAEILSIMAPALAKMERIHDRTPCTAANVSSIEHAQDGLAAGSYACFDRAVHRASYLQCPAKKKKVSNGAIIGICGGVAVLLLGAALLYYRKKRSMKKESLEEGKLESSSEATNNDSTTMPHGLS</sequence>
<evidence type="ECO:0000256" key="2">
    <source>
        <dbReference type="SAM" id="Phobius"/>
    </source>
</evidence>
<feature type="transmembrane region" description="Helical" evidence="2">
    <location>
        <begin position="426"/>
        <end position="447"/>
    </location>
</feature>
<evidence type="ECO:0000256" key="3">
    <source>
        <dbReference type="SAM" id="SignalP"/>
    </source>
</evidence>
<evidence type="ECO:0000313" key="5">
    <source>
        <dbReference type="Proteomes" id="UP000693970"/>
    </source>
</evidence>
<keyword evidence="2" id="KW-0812">Transmembrane</keyword>
<proteinExistence type="predicted"/>
<feature type="region of interest" description="Disordered" evidence="1">
    <location>
        <begin position="454"/>
        <end position="482"/>
    </location>
</feature>
<feature type="signal peptide" evidence="3">
    <location>
        <begin position="1"/>
        <end position="18"/>
    </location>
</feature>
<keyword evidence="2" id="KW-0472">Membrane</keyword>
<name>A0A9K3LSM3_9STRA</name>